<dbReference type="AlphaFoldDB" id="A0A8S0PJ76"/>
<keyword evidence="3" id="KW-1185">Reference proteome</keyword>
<sequence length="285" mass="32214">MASRTRIGKKNRVFTISYEPPSHVFSSKVSCKGPSTYTTLQANISSSLSKTSNAHAPTPLPQPLRVPAPLSQPHLQLNSSQATTLTQKTILNSNAGKILLKISKKLGRAIGNQQARLASECGYVVRSFAPLCYKRWIDIPYEEKNKLYDRFLAKFKLDLTVEHVHKCVNDTLARRYRDYRCKLKEKYFNGKILDDAMKNCPTDIKQVDWDWLCQYWSIPEFQEKMFQIKEQPILEGSEAPTELEIMQVLGKSGGYIRGLGHGPKPASSHSTHLTSVDTESIALRE</sequence>
<proteinExistence type="predicted"/>
<reference evidence="2 3" key="1">
    <citation type="submission" date="2019-12" db="EMBL/GenBank/DDBJ databases">
        <authorList>
            <person name="Alioto T."/>
            <person name="Alioto T."/>
            <person name="Gomez Garrido J."/>
        </authorList>
    </citation>
    <scope>NUCLEOTIDE SEQUENCE [LARGE SCALE GENOMIC DNA]</scope>
</reference>
<dbReference type="PANTHER" id="PTHR33499:SF11">
    <property type="entry name" value="NO APICAL MERISTEM-ASSOCIATED C-TERMINAL DOMAIN-CONTAINING PROTEIN"/>
    <property type="match status" value="1"/>
</dbReference>
<comment type="caution">
    <text evidence="2">The sequence shown here is derived from an EMBL/GenBank/DDBJ whole genome shotgun (WGS) entry which is preliminary data.</text>
</comment>
<accession>A0A8S0PJ76</accession>
<gene>
    <name evidence="2" type="ORF">OLEA9_A026696</name>
</gene>
<dbReference type="PANTHER" id="PTHR33499">
    <property type="entry name" value="OS12G0282400 PROTEIN-RELATED"/>
    <property type="match status" value="1"/>
</dbReference>
<protein>
    <submittedName>
        <fullName evidence="2">Uncharacterized protein</fullName>
    </submittedName>
</protein>
<dbReference type="EMBL" id="CACTIH010000045">
    <property type="protein sequence ID" value="CAA2940140.1"/>
    <property type="molecule type" value="Genomic_DNA"/>
</dbReference>
<evidence type="ECO:0000313" key="3">
    <source>
        <dbReference type="Proteomes" id="UP000594638"/>
    </source>
</evidence>
<dbReference type="Gramene" id="OE9A026696T1">
    <property type="protein sequence ID" value="OE9A026696C1"/>
    <property type="gene ID" value="OE9A026696"/>
</dbReference>
<organism evidence="2 3">
    <name type="scientific">Olea europaea subsp. europaea</name>
    <dbReference type="NCBI Taxonomy" id="158383"/>
    <lineage>
        <taxon>Eukaryota</taxon>
        <taxon>Viridiplantae</taxon>
        <taxon>Streptophyta</taxon>
        <taxon>Embryophyta</taxon>
        <taxon>Tracheophyta</taxon>
        <taxon>Spermatophyta</taxon>
        <taxon>Magnoliopsida</taxon>
        <taxon>eudicotyledons</taxon>
        <taxon>Gunneridae</taxon>
        <taxon>Pentapetalae</taxon>
        <taxon>asterids</taxon>
        <taxon>lamiids</taxon>
        <taxon>Lamiales</taxon>
        <taxon>Oleaceae</taxon>
        <taxon>Oleeae</taxon>
        <taxon>Olea</taxon>
    </lineage>
</organism>
<dbReference type="Proteomes" id="UP000594638">
    <property type="component" value="Unassembled WGS sequence"/>
</dbReference>
<feature type="compositionally biased region" description="Polar residues" evidence="1">
    <location>
        <begin position="267"/>
        <end position="278"/>
    </location>
</feature>
<evidence type="ECO:0000256" key="1">
    <source>
        <dbReference type="SAM" id="MobiDB-lite"/>
    </source>
</evidence>
<name>A0A8S0PJ76_OLEEU</name>
<evidence type="ECO:0000313" key="2">
    <source>
        <dbReference type="EMBL" id="CAA2940140.1"/>
    </source>
</evidence>
<feature type="region of interest" description="Disordered" evidence="1">
    <location>
        <begin position="260"/>
        <end position="285"/>
    </location>
</feature>
<dbReference type="OrthoDB" id="1921870at2759"/>